<name>A0AAV4N6Y9_CAEEX</name>
<dbReference type="InterPro" id="IPR011009">
    <property type="entry name" value="Kinase-like_dom_sf"/>
</dbReference>
<reference evidence="1 2" key="1">
    <citation type="submission" date="2021-06" db="EMBL/GenBank/DDBJ databases">
        <title>Caerostris extrusa draft genome.</title>
        <authorList>
            <person name="Kono N."/>
            <person name="Arakawa K."/>
        </authorList>
    </citation>
    <scope>NUCLEOTIDE SEQUENCE [LARGE SCALE GENOMIC DNA]</scope>
</reference>
<keyword evidence="1" id="KW-0418">Kinase</keyword>
<dbReference type="GO" id="GO:0016301">
    <property type="term" value="F:kinase activity"/>
    <property type="evidence" value="ECO:0007669"/>
    <property type="project" value="UniProtKB-KW"/>
</dbReference>
<dbReference type="EMBL" id="BPLR01020575">
    <property type="protein sequence ID" value="GIX80198.1"/>
    <property type="molecule type" value="Genomic_DNA"/>
</dbReference>
<keyword evidence="2" id="KW-1185">Reference proteome</keyword>
<gene>
    <name evidence="1" type="primary">RPS6KC1</name>
    <name evidence="1" type="ORF">CEXT_454691</name>
</gene>
<comment type="caution">
    <text evidence="1">The sequence shown here is derived from an EMBL/GenBank/DDBJ whole genome shotgun (WGS) entry which is preliminary data.</text>
</comment>
<dbReference type="Proteomes" id="UP001054945">
    <property type="component" value="Unassembled WGS sequence"/>
</dbReference>
<accession>A0AAV4N6Y9</accession>
<keyword evidence="1" id="KW-0808">Transferase</keyword>
<evidence type="ECO:0000313" key="2">
    <source>
        <dbReference type="Proteomes" id="UP001054945"/>
    </source>
</evidence>
<dbReference type="Gene3D" id="1.10.510.10">
    <property type="entry name" value="Transferase(Phosphotransferase) domain 1"/>
    <property type="match status" value="1"/>
</dbReference>
<protein>
    <submittedName>
        <fullName evidence="1">Ribosomal protein S6 kinase delta-1</fullName>
    </submittedName>
</protein>
<dbReference type="SUPFAM" id="SSF56112">
    <property type="entry name" value="Protein kinase-like (PK-like)"/>
    <property type="match status" value="1"/>
</dbReference>
<feature type="non-terminal residue" evidence="1">
    <location>
        <position position="1"/>
    </location>
</feature>
<evidence type="ECO:0000313" key="1">
    <source>
        <dbReference type="EMBL" id="GIX80198.1"/>
    </source>
</evidence>
<sequence>QSLVSCHPTGITRHTILNFPNEISLDAKDFISKLLEYNPTERLGSGIYGVEEIKSHPIFRNIDWKSLQR</sequence>
<dbReference type="PANTHER" id="PTHR15508:SF8">
    <property type="entry name" value="LD24550P"/>
    <property type="match status" value="1"/>
</dbReference>
<proteinExistence type="predicted"/>
<dbReference type="InterPro" id="IPR051866">
    <property type="entry name" value="Intracell_Sig-Traffick_Protein"/>
</dbReference>
<dbReference type="PANTHER" id="PTHR15508">
    <property type="entry name" value="RIBOSOMAL PROTEIN S6 KINASE"/>
    <property type="match status" value="1"/>
</dbReference>
<dbReference type="AlphaFoldDB" id="A0AAV4N6Y9"/>
<organism evidence="1 2">
    <name type="scientific">Caerostris extrusa</name>
    <name type="common">Bark spider</name>
    <name type="synonym">Caerostris bankana</name>
    <dbReference type="NCBI Taxonomy" id="172846"/>
    <lineage>
        <taxon>Eukaryota</taxon>
        <taxon>Metazoa</taxon>
        <taxon>Ecdysozoa</taxon>
        <taxon>Arthropoda</taxon>
        <taxon>Chelicerata</taxon>
        <taxon>Arachnida</taxon>
        <taxon>Araneae</taxon>
        <taxon>Araneomorphae</taxon>
        <taxon>Entelegynae</taxon>
        <taxon>Araneoidea</taxon>
        <taxon>Araneidae</taxon>
        <taxon>Caerostris</taxon>
    </lineage>
</organism>